<dbReference type="InterPro" id="IPR013154">
    <property type="entry name" value="ADH-like_N"/>
</dbReference>
<organism evidence="12 13">
    <name type="scientific">Cupriavidus lacunae</name>
    <dbReference type="NCBI Taxonomy" id="2666307"/>
    <lineage>
        <taxon>Bacteria</taxon>
        <taxon>Pseudomonadati</taxon>
        <taxon>Pseudomonadota</taxon>
        <taxon>Betaproteobacteria</taxon>
        <taxon>Burkholderiales</taxon>
        <taxon>Burkholderiaceae</taxon>
        <taxon>Cupriavidus</taxon>
    </lineage>
</organism>
<dbReference type="Pfam" id="PF08240">
    <property type="entry name" value="ADH_N"/>
    <property type="match status" value="1"/>
</dbReference>
<dbReference type="PANTHER" id="PTHR43981">
    <property type="entry name" value="ENOYL-[ACYL-CARRIER-PROTEIN] REDUCTASE, MITOCHONDRIAL"/>
    <property type="match status" value="1"/>
</dbReference>
<keyword evidence="2" id="KW-0444">Lipid biosynthesis</keyword>
<evidence type="ECO:0000256" key="6">
    <source>
        <dbReference type="ARBA" id="ARBA00023002"/>
    </source>
</evidence>
<dbReference type="InterPro" id="IPR013149">
    <property type="entry name" value="ADH-like_C"/>
</dbReference>
<keyword evidence="4" id="KW-0521">NADP</keyword>
<sequence>MKALQLNVFGDPVESIGLVELPEPDGPGEGEALVQLEYAPVHPSELLMVRGMYGVRPALPFGMGQEGVGIVLAVGRGVRNIAIGDRVSMPLDGATWRERVVLPAGELIAVPIDADPRQLSMLRSNPPTAALLLSQYVDLQPGEWVIQNAGNSGVGRCVIAFARERGLKVVSVVRRPELVAELMAAGADAVLVDQPKLSKAVAEATGGAKIRLALDGVGGESTASIASCLAPEGTVVAYSGISGKLAQISALHVIFRDVSLRGFWLEHPRWHGHALIAQAVAQATRLVAEGKLHTPVVGEFSLDEARLAFTRAQQGGKVLFRIHPST</sequence>
<dbReference type="SUPFAM" id="SSF51735">
    <property type="entry name" value="NAD(P)-binding Rossmann-fold domains"/>
    <property type="match status" value="1"/>
</dbReference>
<evidence type="ECO:0000313" key="13">
    <source>
        <dbReference type="Proteomes" id="UP000255165"/>
    </source>
</evidence>
<evidence type="ECO:0000256" key="8">
    <source>
        <dbReference type="ARBA" id="ARBA00023160"/>
    </source>
</evidence>
<dbReference type="GO" id="GO:0006633">
    <property type="term" value="P:fatty acid biosynthetic process"/>
    <property type="evidence" value="ECO:0007669"/>
    <property type="project" value="UniProtKB-KW"/>
</dbReference>
<accession>A0A370P0Q0</accession>
<evidence type="ECO:0000256" key="3">
    <source>
        <dbReference type="ARBA" id="ARBA00022832"/>
    </source>
</evidence>
<evidence type="ECO:0000256" key="2">
    <source>
        <dbReference type="ARBA" id="ARBA00022516"/>
    </source>
</evidence>
<evidence type="ECO:0000256" key="9">
    <source>
        <dbReference type="ARBA" id="ARBA00038963"/>
    </source>
</evidence>
<dbReference type="Gene3D" id="3.40.50.720">
    <property type="entry name" value="NAD(P)-binding Rossmann-like Domain"/>
    <property type="match status" value="1"/>
</dbReference>
<keyword evidence="8" id="KW-0275">Fatty acid biosynthesis</keyword>
<comment type="similarity">
    <text evidence="1">Belongs to the zinc-containing alcohol dehydrogenase family. Quinone oxidoreductase subfamily.</text>
</comment>
<dbReference type="GO" id="GO:0141148">
    <property type="term" value="F:enoyl-[acyl-carrier-protein] reductase (NADPH) activity"/>
    <property type="evidence" value="ECO:0007669"/>
    <property type="project" value="UniProtKB-EC"/>
</dbReference>
<evidence type="ECO:0000256" key="4">
    <source>
        <dbReference type="ARBA" id="ARBA00022857"/>
    </source>
</evidence>
<comment type="caution">
    <text evidence="12">The sequence shown here is derived from an EMBL/GenBank/DDBJ whole genome shotgun (WGS) entry which is preliminary data.</text>
</comment>
<dbReference type="EC" id="1.3.1.104" evidence="9"/>
<dbReference type="InterPro" id="IPR051034">
    <property type="entry name" value="Mito_Enoyl-ACP_Reductase"/>
</dbReference>
<evidence type="ECO:0000256" key="1">
    <source>
        <dbReference type="ARBA" id="ARBA00010371"/>
    </source>
</evidence>
<reference evidence="12 13" key="1">
    <citation type="submission" date="2018-06" db="EMBL/GenBank/DDBJ databases">
        <authorList>
            <person name="Feng T."/>
            <person name="Jeon C.O."/>
        </authorList>
    </citation>
    <scope>NUCLEOTIDE SEQUENCE [LARGE SCALE GENOMIC DNA]</scope>
    <source>
        <strain evidence="12 13">S23</strain>
    </source>
</reference>
<keyword evidence="13" id="KW-1185">Reference proteome</keyword>
<proteinExistence type="inferred from homology"/>
<dbReference type="InterPro" id="IPR036291">
    <property type="entry name" value="NAD(P)-bd_dom_sf"/>
</dbReference>
<dbReference type="SMART" id="SM00829">
    <property type="entry name" value="PKS_ER"/>
    <property type="match status" value="1"/>
</dbReference>
<dbReference type="InterPro" id="IPR011032">
    <property type="entry name" value="GroES-like_sf"/>
</dbReference>
<dbReference type="RefSeq" id="WP_115013270.1">
    <property type="nucleotide sequence ID" value="NZ_QKWJ01000003.1"/>
</dbReference>
<feature type="domain" description="Enoyl reductase (ER)" evidence="11">
    <location>
        <begin position="11"/>
        <end position="320"/>
    </location>
</feature>
<keyword evidence="5" id="KW-0809">Transit peptide</keyword>
<keyword evidence="3" id="KW-0276">Fatty acid metabolism</keyword>
<evidence type="ECO:0000259" key="11">
    <source>
        <dbReference type="SMART" id="SM00829"/>
    </source>
</evidence>
<dbReference type="Proteomes" id="UP000255165">
    <property type="component" value="Unassembled WGS sequence"/>
</dbReference>
<dbReference type="Pfam" id="PF00107">
    <property type="entry name" value="ADH_zinc_N"/>
    <property type="match status" value="1"/>
</dbReference>
<dbReference type="CDD" id="cd05282">
    <property type="entry name" value="ETR_like"/>
    <property type="match status" value="1"/>
</dbReference>
<dbReference type="InterPro" id="IPR020843">
    <property type="entry name" value="ER"/>
</dbReference>
<evidence type="ECO:0000313" key="12">
    <source>
        <dbReference type="EMBL" id="RDK11456.1"/>
    </source>
</evidence>
<dbReference type="AlphaFoldDB" id="A0A370P0Q0"/>
<evidence type="ECO:0000256" key="5">
    <source>
        <dbReference type="ARBA" id="ARBA00022946"/>
    </source>
</evidence>
<dbReference type="EMBL" id="QKWJ01000003">
    <property type="protein sequence ID" value="RDK11456.1"/>
    <property type="molecule type" value="Genomic_DNA"/>
</dbReference>
<comment type="catalytic activity">
    <reaction evidence="10">
        <text>a 2,3-saturated acyl-[ACP] + NADP(+) = a (2E)-enoyl-[ACP] + NADPH + H(+)</text>
        <dbReference type="Rhea" id="RHEA:22564"/>
        <dbReference type="Rhea" id="RHEA-COMP:9925"/>
        <dbReference type="Rhea" id="RHEA-COMP:9926"/>
        <dbReference type="ChEBI" id="CHEBI:15378"/>
        <dbReference type="ChEBI" id="CHEBI:57783"/>
        <dbReference type="ChEBI" id="CHEBI:58349"/>
        <dbReference type="ChEBI" id="CHEBI:78784"/>
        <dbReference type="ChEBI" id="CHEBI:78785"/>
        <dbReference type="EC" id="1.3.1.104"/>
    </reaction>
</comment>
<gene>
    <name evidence="12" type="ORF">DN412_03580</name>
</gene>
<protein>
    <recommendedName>
        <fullName evidence="9">enoyl-[acyl-carrier-protein] reductase</fullName>
        <ecNumber evidence="9">1.3.1.104</ecNumber>
    </recommendedName>
</protein>
<keyword evidence="6" id="KW-0560">Oxidoreductase</keyword>
<evidence type="ECO:0000256" key="7">
    <source>
        <dbReference type="ARBA" id="ARBA00023098"/>
    </source>
</evidence>
<keyword evidence="7" id="KW-0443">Lipid metabolism</keyword>
<name>A0A370P0Q0_9BURK</name>
<dbReference type="SUPFAM" id="SSF50129">
    <property type="entry name" value="GroES-like"/>
    <property type="match status" value="1"/>
</dbReference>
<dbReference type="Gene3D" id="3.90.180.10">
    <property type="entry name" value="Medium-chain alcohol dehydrogenases, catalytic domain"/>
    <property type="match status" value="1"/>
</dbReference>
<dbReference type="PANTHER" id="PTHR43981:SF2">
    <property type="entry name" value="ENOYL-[ACYL-CARRIER-PROTEIN] REDUCTASE, MITOCHONDRIAL"/>
    <property type="match status" value="1"/>
</dbReference>
<evidence type="ECO:0000256" key="10">
    <source>
        <dbReference type="ARBA" id="ARBA00048843"/>
    </source>
</evidence>